<sequence>MNINELKQLLSSRTRLVALPHVSNLLGDILDVQQMATLVHENNPQTRLIIDGVAYAPHRLIDVKAWNVDFYGFSFYKVYGPHISVLYGTKEAWLELTKAKAGSNHFFIPQEDITYQYEVGCMNHEACAGILALKKYFNKVFDQENTNEEMTRDKIERVFDVFSKLEQSLTECLVKYLLTKPSVTLLGSKSYDSLIRVPTISFISTKMLSADIARVLHTNKIACRNGHMYAYRLVQALGLDMNDGVLRLSGLHYNTREEIDKVIQILDSLL</sequence>
<dbReference type="SUPFAM" id="SSF53383">
    <property type="entry name" value="PLP-dependent transferases"/>
    <property type="match status" value="1"/>
</dbReference>
<dbReference type="EMBL" id="CAJNOK010003852">
    <property type="protein sequence ID" value="CAF0916896.1"/>
    <property type="molecule type" value="Genomic_DNA"/>
</dbReference>
<name>A0A814QP47_9BILA</name>
<dbReference type="Gene3D" id="3.40.640.10">
    <property type="entry name" value="Type I PLP-dependent aspartate aminotransferase-like (Major domain)"/>
    <property type="match status" value="1"/>
</dbReference>
<dbReference type="InterPro" id="IPR000192">
    <property type="entry name" value="Aminotrans_V_dom"/>
</dbReference>
<dbReference type="Proteomes" id="UP000677228">
    <property type="component" value="Unassembled WGS sequence"/>
</dbReference>
<evidence type="ECO:0000313" key="2">
    <source>
        <dbReference type="EMBL" id="CAF0916896.1"/>
    </source>
</evidence>
<dbReference type="EMBL" id="CAJNOQ010006071">
    <property type="protein sequence ID" value="CAF1122416.1"/>
    <property type="molecule type" value="Genomic_DNA"/>
</dbReference>
<dbReference type="Gene3D" id="3.90.1150.10">
    <property type="entry name" value="Aspartate Aminotransferase, domain 1"/>
    <property type="match status" value="1"/>
</dbReference>
<dbReference type="EMBL" id="CAJOBA010003854">
    <property type="protein sequence ID" value="CAF3694994.1"/>
    <property type="molecule type" value="Genomic_DNA"/>
</dbReference>
<dbReference type="Pfam" id="PF00266">
    <property type="entry name" value="Aminotran_5"/>
    <property type="match status" value="1"/>
</dbReference>
<evidence type="ECO:0000313" key="4">
    <source>
        <dbReference type="EMBL" id="CAF3694994.1"/>
    </source>
</evidence>
<reference evidence="3" key="1">
    <citation type="submission" date="2021-02" db="EMBL/GenBank/DDBJ databases">
        <authorList>
            <person name="Nowell W R."/>
        </authorList>
    </citation>
    <scope>NUCLEOTIDE SEQUENCE</scope>
</reference>
<evidence type="ECO:0000259" key="1">
    <source>
        <dbReference type="Pfam" id="PF00266"/>
    </source>
</evidence>
<keyword evidence="6" id="KW-1185">Reference proteome</keyword>
<dbReference type="OrthoDB" id="420046at2759"/>
<dbReference type="Proteomes" id="UP000663829">
    <property type="component" value="Unassembled WGS sequence"/>
</dbReference>
<evidence type="ECO:0000313" key="3">
    <source>
        <dbReference type="EMBL" id="CAF1122416.1"/>
    </source>
</evidence>
<dbReference type="Proteomes" id="UP000682733">
    <property type="component" value="Unassembled WGS sequence"/>
</dbReference>
<dbReference type="AlphaFoldDB" id="A0A814QP47"/>
<dbReference type="InterPro" id="IPR015422">
    <property type="entry name" value="PyrdxlP-dep_Trfase_small"/>
</dbReference>
<dbReference type="Proteomes" id="UP000681722">
    <property type="component" value="Unassembled WGS sequence"/>
</dbReference>
<gene>
    <name evidence="3" type="ORF">GPM918_LOCUS19758</name>
    <name evidence="2" type="ORF">OVA965_LOCUS10415</name>
    <name evidence="5" type="ORF">SRO942_LOCUS19755</name>
    <name evidence="4" type="ORF">TMI583_LOCUS10412</name>
</gene>
<comment type="caution">
    <text evidence="3">The sequence shown here is derived from an EMBL/GenBank/DDBJ whole genome shotgun (WGS) entry which is preliminary data.</text>
</comment>
<dbReference type="InterPro" id="IPR015421">
    <property type="entry name" value="PyrdxlP-dep_Trfase_major"/>
</dbReference>
<dbReference type="PANTHER" id="PTHR43586">
    <property type="entry name" value="CYSTEINE DESULFURASE"/>
    <property type="match status" value="1"/>
</dbReference>
<accession>A0A814QP47</accession>
<dbReference type="EMBL" id="CAJOBC010006071">
    <property type="protein sequence ID" value="CAF3885941.1"/>
    <property type="molecule type" value="Genomic_DNA"/>
</dbReference>
<protein>
    <recommendedName>
        <fullName evidence="1">Aminotransferase class V domain-containing protein</fullName>
    </recommendedName>
</protein>
<organism evidence="3 6">
    <name type="scientific">Didymodactylos carnosus</name>
    <dbReference type="NCBI Taxonomy" id="1234261"/>
    <lineage>
        <taxon>Eukaryota</taxon>
        <taxon>Metazoa</taxon>
        <taxon>Spiralia</taxon>
        <taxon>Gnathifera</taxon>
        <taxon>Rotifera</taxon>
        <taxon>Eurotatoria</taxon>
        <taxon>Bdelloidea</taxon>
        <taxon>Philodinida</taxon>
        <taxon>Philodinidae</taxon>
        <taxon>Didymodactylos</taxon>
    </lineage>
</organism>
<feature type="domain" description="Aminotransferase class V" evidence="1">
    <location>
        <begin position="2"/>
        <end position="262"/>
    </location>
</feature>
<evidence type="ECO:0000313" key="5">
    <source>
        <dbReference type="EMBL" id="CAF3885941.1"/>
    </source>
</evidence>
<dbReference type="PANTHER" id="PTHR43586:SF21">
    <property type="entry name" value="PYRIDOXAL PHOSPHATE (PLP)-DEPENDENT ASPARTATE AMINOTRANSFERASE SUPERFAMILY"/>
    <property type="match status" value="1"/>
</dbReference>
<evidence type="ECO:0000313" key="6">
    <source>
        <dbReference type="Proteomes" id="UP000663829"/>
    </source>
</evidence>
<dbReference type="InterPro" id="IPR015424">
    <property type="entry name" value="PyrdxlP-dep_Trfase"/>
</dbReference>
<proteinExistence type="predicted"/>